<dbReference type="PANTHER" id="PTHR42850">
    <property type="entry name" value="METALLOPHOSPHOESTERASE"/>
    <property type="match status" value="1"/>
</dbReference>
<keyword evidence="4" id="KW-1185">Reference proteome</keyword>
<dbReference type="PANTHER" id="PTHR42850:SF2">
    <property type="entry name" value="BLL5683 PROTEIN"/>
    <property type="match status" value="1"/>
</dbReference>
<evidence type="ECO:0000256" key="1">
    <source>
        <dbReference type="ARBA" id="ARBA00008950"/>
    </source>
</evidence>
<dbReference type="AlphaFoldDB" id="A0A927B513"/>
<accession>A0A927B513</accession>
<dbReference type="PIRSF" id="PIRSF000883">
    <property type="entry name" value="Pesterase_MJ0912"/>
    <property type="match status" value="1"/>
</dbReference>
<dbReference type="EMBL" id="JACXAA010000009">
    <property type="protein sequence ID" value="MBD2755780.1"/>
    <property type="molecule type" value="Genomic_DNA"/>
</dbReference>
<evidence type="ECO:0000259" key="2">
    <source>
        <dbReference type="Pfam" id="PF12850"/>
    </source>
</evidence>
<evidence type="ECO:0000313" key="4">
    <source>
        <dbReference type="Proteomes" id="UP000653797"/>
    </source>
</evidence>
<comment type="caution">
    <text evidence="3">The sequence shown here is derived from an EMBL/GenBank/DDBJ whole genome shotgun (WGS) entry which is preliminary data.</text>
</comment>
<dbReference type="CDD" id="cd00838">
    <property type="entry name" value="MPP_superfamily"/>
    <property type="match status" value="1"/>
</dbReference>
<dbReference type="Proteomes" id="UP000653797">
    <property type="component" value="Unassembled WGS sequence"/>
</dbReference>
<comment type="similarity">
    <text evidence="1">Belongs to the metallophosphoesterase superfamily. YfcE family.</text>
</comment>
<gene>
    <name evidence="3" type="ORF">IC230_22950</name>
</gene>
<name>A0A927B513_9BACT</name>
<evidence type="ECO:0000313" key="3">
    <source>
        <dbReference type="EMBL" id="MBD2755780.1"/>
    </source>
</evidence>
<dbReference type="RefSeq" id="WP_191041397.1">
    <property type="nucleotide sequence ID" value="NZ_JACXAA010000009.1"/>
</dbReference>
<proteinExistence type="inferred from homology"/>
<dbReference type="GO" id="GO:0016791">
    <property type="term" value="F:phosphatase activity"/>
    <property type="evidence" value="ECO:0007669"/>
    <property type="project" value="TreeGrafter"/>
</dbReference>
<feature type="domain" description="Calcineurin-like phosphoesterase" evidence="2">
    <location>
        <begin position="3"/>
        <end position="204"/>
    </location>
</feature>
<dbReference type="InterPro" id="IPR050126">
    <property type="entry name" value="Ap4A_hydrolase"/>
</dbReference>
<dbReference type="InterPro" id="IPR024654">
    <property type="entry name" value="Calcineurin-like_PHP_lpxH"/>
</dbReference>
<protein>
    <submittedName>
        <fullName evidence="3">Metallophosphoesterase family protein</fullName>
    </submittedName>
</protein>
<dbReference type="Pfam" id="PF12850">
    <property type="entry name" value="Metallophos_2"/>
    <property type="match status" value="1"/>
</dbReference>
<dbReference type="InterPro" id="IPR029052">
    <property type="entry name" value="Metallo-depent_PP-like"/>
</dbReference>
<dbReference type="SUPFAM" id="SSF56300">
    <property type="entry name" value="Metallo-dependent phosphatases"/>
    <property type="match status" value="1"/>
</dbReference>
<sequence length="246" mass="27983">MIRIAVFSDVHANLPALRAVLTDLETRGINQYYCLGDLVDFAPWGNEVIELFRDKKIPCLLGNHDERIAFDSPITPLPHHDKIETENRMLAIDYSKRVITYDNKQWLAQLPFQIELVFKLGESLKRILLVHASPRHNDEYIHESYPTDALLAMLGDKKPDALLMGHTHQSYSKHSDVLLVNCGSVGRSKETDRKATYCLLTISEAGILPEIVKVDYDLDYVAAAIYNSPIPDFYGDFLLQKWAVTL</sequence>
<dbReference type="InterPro" id="IPR011152">
    <property type="entry name" value="Pesterase_MJ0912"/>
</dbReference>
<reference evidence="3" key="1">
    <citation type="submission" date="2020-09" db="EMBL/GenBank/DDBJ databases">
        <authorList>
            <person name="Kim M.K."/>
        </authorList>
    </citation>
    <scope>NUCLEOTIDE SEQUENCE</scope>
    <source>
        <strain evidence="3">BT704</strain>
    </source>
</reference>
<dbReference type="Gene3D" id="3.60.21.10">
    <property type="match status" value="1"/>
</dbReference>
<organism evidence="3 4">
    <name type="scientific">Spirosoma validum</name>
    <dbReference type="NCBI Taxonomy" id="2771355"/>
    <lineage>
        <taxon>Bacteria</taxon>
        <taxon>Pseudomonadati</taxon>
        <taxon>Bacteroidota</taxon>
        <taxon>Cytophagia</taxon>
        <taxon>Cytophagales</taxon>
        <taxon>Cytophagaceae</taxon>
        <taxon>Spirosoma</taxon>
    </lineage>
</organism>
<dbReference type="GO" id="GO:0005737">
    <property type="term" value="C:cytoplasm"/>
    <property type="evidence" value="ECO:0007669"/>
    <property type="project" value="TreeGrafter"/>
</dbReference>